<dbReference type="InterPro" id="IPR009799">
    <property type="entry name" value="EthD_dom"/>
</dbReference>
<evidence type="ECO:0000259" key="1">
    <source>
        <dbReference type="Pfam" id="PF07110"/>
    </source>
</evidence>
<dbReference type="EMBL" id="JAQOSQ010000024">
    <property type="protein sequence ID" value="MDJ1185008.1"/>
    <property type="molecule type" value="Genomic_DNA"/>
</dbReference>
<keyword evidence="3" id="KW-1185">Reference proteome</keyword>
<name>A0ABT7C0N3_9CYAN</name>
<evidence type="ECO:0000313" key="2">
    <source>
        <dbReference type="EMBL" id="MDJ1185008.1"/>
    </source>
</evidence>
<gene>
    <name evidence="2" type="ORF">PMH09_17620</name>
</gene>
<dbReference type="Gene3D" id="3.30.70.100">
    <property type="match status" value="2"/>
</dbReference>
<accession>A0ABT7C0N3</accession>
<dbReference type="RefSeq" id="WP_283759661.1">
    <property type="nucleotide sequence ID" value="NZ_JAQOSQ010000024.1"/>
</dbReference>
<dbReference type="InterPro" id="IPR011008">
    <property type="entry name" value="Dimeric_a/b-barrel"/>
</dbReference>
<protein>
    <submittedName>
        <fullName evidence="2">EthD domain-containing protein</fullName>
    </submittedName>
</protein>
<sequence>MPNYAERDKEATAGIYVPMWKIDHIDLDTFDSYWGNGHGPVCARLPLLYQCWHIRVHHNHGDIWPAIDGVITTSTPEENFDSIAELTFKSIEDLAPYGKVGAEYLGDDEPNFVRRTIPHPAVPITYYDEIENPAPTWETEYDKFRIILRKQDKVNLTDFHQWLQVTFAPQLAKSAPVVKVRLSLLQPSPVTVDVVPPIQAAMEVAFKNRTALRTYLASDEYKSVTAGISQYVKSFQVYPERARSTILYNGEVTLAGVRGLSSALAIEKVGAINQTRDNITELMLKRV</sequence>
<proteinExistence type="predicted"/>
<evidence type="ECO:0000313" key="3">
    <source>
        <dbReference type="Proteomes" id="UP001232992"/>
    </source>
</evidence>
<organism evidence="2 3">
    <name type="scientific">Roseofilum casamattae BLCC-M143</name>
    <dbReference type="NCBI Taxonomy" id="3022442"/>
    <lineage>
        <taxon>Bacteria</taxon>
        <taxon>Bacillati</taxon>
        <taxon>Cyanobacteriota</taxon>
        <taxon>Cyanophyceae</taxon>
        <taxon>Desertifilales</taxon>
        <taxon>Desertifilaceae</taxon>
        <taxon>Roseofilum</taxon>
        <taxon>Roseofilum casamattae</taxon>
    </lineage>
</organism>
<dbReference type="SUPFAM" id="SSF54909">
    <property type="entry name" value="Dimeric alpha+beta barrel"/>
    <property type="match status" value="1"/>
</dbReference>
<dbReference type="Proteomes" id="UP001232992">
    <property type="component" value="Unassembled WGS sequence"/>
</dbReference>
<feature type="domain" description="EthD" evidence="1">
    <location>
        <begin position="24"/>
        <end position="113"/>
    </location>
</feature>
<reference evidence="2 3" key="1">
    <citation type="submission" date="2023-01" db="EMBL/GenBank/DDBJ databases">
        <title>Novel diversity within Roseofilum (Cyanobacteria; Desertifilaceae) from marine benthic mats with descriptions of four novel species.</title>
        <authorList>
            <person name="Wang Y."/>
            <person name="Berthold D.E."/>
            <person name="Hu J."/>
            <person name="Lefler F.W."/>
            <person name="Laughinghouse H.D. IV."/>
        </authorList>
    </citation>
    <scope>NUCLEOTIDE SEQUENCE [LARGE SCALE GENOMIC DNA]</scope>
    <source>
        <strain evidence="2 3">BLCC-M143</strain>
    </source>
</reference>
<dbReference type="Pfam" id="PF07110">
    <property type="entry name" value="EthD"/>
    <property type="match status" value="1"/>
</dbReference>
<comment type="caution">
    <text evidence="2">The sequence shown here is derived from an EMBL/GenBank/DDBJ whole genome shotgun (WGS) entry which is preliminary data.</text>
</comment>